<feature type="transmembrane region" description="Helical" evidence="2">
    <location>
        <begin position="89"/>
        <end position="109"/>
    </location>
</feature>
<protein>
    <submittedName>
        <fullName evidence="4">Membrane protein</fullName>
    </submittedName>
</protein>
<dbReference type="GO" id="GO:0016791">
    <property type="term" value="F:phosphatase activity"/>
    <property type="evidence" value="ECO:0007669"/>
    <property type="project" value="TreeGrafter"/>
</dbReference>
<organism evidence="4 5">
    <name type="scientific">Streptomyces spiralis</name>
    <dbReference type="NCBI Taxonomy" id="66376"/>
    <lineage>
        <taxon>Bacteria</taxon>
        <taxon>Bacillati</taxon>
        <taxon>Actinomycetota</taxon>
        <taxon>Actinomycetes</taxon>
        <taxon>Kitasatosporales</taxon>
        <taxon>Streptomycetaceae</taxon>
        <taxon>Streptomyces</taxon>
    </lineage>
</organism>
<dbReference type="Gene3D" id="3.60.40.10">
    <property type="entry name" value="PPM-type phosphatase domain"/>
    <property type="match status" value="1"/>
</dbReference>
<feature type="domain" description="PPM-type phosphatase" evidence="3">
    <location>
        <begin position="141"/>
        <end position="362"/>
    </location>
</feature>
<name>A0A919DTI2_9ACTN</name>
<keyword evidence="2" id="KW-0812">Transmembrane</keyword>
<gene>
    <name evidence="4" type="ORF">GCM10014715_38340</name>
</gene>
<sequence>MTGPDDRRPRRALRKGGVLLLPLLLLVGGVVLDLETPRGVSAAACFSAAPVVAAPLLSLSGTVLVGLAACATDLAVLAHFGALRDPGAFSEWVTVAVMAVVAVLLNLLLRHREMRFQSVRSVAAAVQRAVLPQPPPRIGTLSIAARYEAAQADAQLGGDLYAVQDTPYGVRCLIGDVRGKGMGAVEAVTVVLGAFREAAQHEPTLTGLAARIDQSLLRESALRDGIDQVEDFTTAVLAEIPRPGDRVRLINRGHPAPLLLLEGTVRTLEPARPALPLGLAMLAADPGRTDTVAFPPGASLLLYTDGLTEARDPSGTFYDPADRLAGQCPRSPDALLAAVVADVRRHTRGQVTDDMALLALTRLMPTGRAPGPTGSGR</sequence>
<feature type="transmembrane region" description="Helical" evidence="2">
    <location>
        <begin position="64"/>
        <end position="83"/>
    </location>
</feature>
<dbReference type="SMART" id="SM00331">
    <property type="entry name" value="PP2C_SIG"/>
    <property type="match status" value="1"/>
</dbReference>
<dbReference type="EMBL" id="BNBC01000017">
    <property type="protein sequence ID" value="GHE79469.1"/>
    <property type="molecule type" value="Genomic_DNA"/>
</dbReference>
<keyword evidence="1" id="KW-0378">Hydrolase</keyword>
<dbReference type="InterPro" id="IPR052016">
    <property type="entry name" value="Bact_Sigma-Reg"/>
</dbReference>
<reference evidence="4" key="2">
    <citation type="submission" date="2020-09" db="EMBL/GenBank/DDBJ databases">
        <authorList>
            <person name="Sun Q."/>
            <person name="Ohkuma M."/>
        </authorList>
    </citation>
    <scope>NUCLEOTIDE SEQUENCE</scope>
    <source>
        <strain evidence="4">JCM 3302</strain>
    </source>
</reference>
<dbReference type="InterPro" id="IPR036457">
    <property type="entry name" value="PPM-type-like_dom_sf"/>
</dbReference>
<dbReference type="PANTHER" id="PTHR43156:SF2">
    <property type="entry name" value="STAGE II SPORULATION PROTEIN E"/>
    <property type="match status" value="1"/>
</dbReference>
<keyword evidence="2" id="KW-0472">Membrane</keyword>
<comment type="caution">
    <text evidence="4">The sequence shown here is derived from an EMBL/GenBank/DDBJ whole genome shotgun (WGS) entry which is preliminary data.</text>
</comment>
<dbReference type="PANTHER" id="PTHR43156">
    <property type="entry name" value="STAGE II SPORULATION PROTEIN E-RELATED"/>
    <property type="match status" value="1"/>
</dbReference>
<keyword evidence="5" id="KW-1185">Reference proteome</keyword>
<evidence type="ECO:0000313" key="5">
    <source>
        <dbReference type="Proteomes" id="UP000641386"/>
    </source>
</evidence>
<keyword evidence="2" id="KW-1133">Transmembrane helix</keyword>
<dbReference type="FunFam" id="3.60.40.10:FF:000058">
    <property type="entry name" value="Stage II sporulation protein E"/>
    <property type="match status" value="1"/>
</dbReference>
<dbReference type="InterPro" id="IPR001932">
    <property type="entry name" value="PPM-type_phosphatase-like_dom"/>
</dbReference>
<evidence type="ECO:0000256" key="2">
    <source>
        <dbReference type="SAM" id="Phobius"/>
    </source>
</evidence>
<dbReference type="Pfam" id="PF07228">
    <property type="entry name" value="SpoIIE"/>
    <property type="match status" value="1"/>
</dbReference>
<evidence type="ECO:0000313" key="4">
    <source>
        <dbReference type="EMBL" id="GHE79469.1"/>
    </source>
</evidence>
<proteinExistence type="predicted"/>
<accession>A0A919DTI2</accession>
<feature type="transmembrane region" description="Helical" evidence="2">
    <location>
        <begin position="38"/>
        <end position="57"/>
    </location>
</feature>
<evidence type="ECO:0000256" key="1">
    <source>
        <dbReference type="ARBA" id="ARBA00022801"/>
    </source>
</evidence>
<dbReference type="Proteomes" id="UP000641386">
    <property type="component" value="Unassembled WGS sequence"/>
</dbReference>
<reference evidence="4" key="1">
    <citation type="journal article" date="2014" name="Int. J. Syst. Evol. Microbiol.">
        <title>Complete genome sequence of Corynebacterium casei LMG S-19264T (=DSM 44701T), isolated from a smear-ripened cheese.</title>
        <authorList>
            <consortium name="US DOE Joint Genome Institute (JGI-PGF)"/>
            <person name="Walter F."/>
            <person name="Albersmeier A."/>
            <person name="Kalinowski J."/>
            <person name="Ruckert C."/>
        </authorList>
    </citation>
    <scope>NUCLEOTIDE SEQUENCE</scope>
    <source>
        <strain evidence="4">JCM 3302</strain>
    </source>
</reference>
<evidence type="ECO:0000259" key="3">
    <source>
        <dbReference type="SMART" id="SM00331"/>
    </source>
</evidence>
<dbReference type="AlphaFoldDB" id="A0A919DTI2"/>
<feature type="transmembrane region" description="Helical" evidence="2">
    <location>
        <begin position="12"/>
        <end position="32"/>
    </location>
</feature>
<dbReference type="RefSeq" id="WP_051844236.1">
    <property type="nucleotide sequence ID" value="NZ_BNBC01000017.1"/>
</dbReference>